<dbReference type="SFLD" id="SFLDG01123">
    <property type="entry name" value="methyltransferase_(Class_B)"/>
    <property type="match status" value="1"/>
</dbReference>
<name>A0A841R6L5_9SPIO</name>
<dbReference type="SUPFAM" id="SSF52242">
    <property type="entry name" value="Cobalamin (vitamin B12)-binding domain"/>
    <property type="match status" value="1"/>
</dbReference>
<dbReference type="Pfam" id="PF13311">
    <property type="entry name" value="DUF4080"/>
    <property type="match status" value="1"/>
</dbReference>
<accession>A0A841R6L5</accession>
<evidence type="ECO:0000256" key="3">
    <source>
        <dbReference type="ARBA" id="ARBA00022723"/>
    </source>
</evidence>
<feature type="domain" description="Radical SAM core" evidence="7">
    <location>
        <begin position="164"/>
        <end position="383"/>
    </location>
</feature>
<dbReference type="PANTHER" id="PTHR43409:SF16">
    <property type="entry name" value="SLR0320 PROTEIN"/>
    <property type="match status" value="1"/>
</dbReference>
<dbReference type="InterPro" id="IPR058240">
    <property type="entry name" value="rSAM_sf"/>
</dbReference>
<comment type="caution">
    <text evidence="8">The sequence shown here is derived from an EMBL/GenBank/DDBJ whole genome shotgun (WGS) entry which is preliminary data.</text>
</comment>
<dbReference type="InterPro" id="IPR051198">
    <property type="entry name" value="BchE-like"/>
</dbReference>
<dbReference type="Gene3D" id="3.80.30.20">
    <property type="entry name" value="tm_1862 like domain"/>
    <property type="match status" value="1"/>
</dbReference>
<keyword evidence="3" id="KW-0479">Metal-binding</keyword>
<keyword evidence="2" id="KW-0949">S-adenosyl-L-methionine</keyword>
<evidence type="ECO:0000256" key="1">
    <source>
        <dbReference type="ARBA" id="ARBA00001966"/>
    </source>
</evidence>
<comment type="cofactor">
    <cofactor evidence="1">
        <name>[4Fe-4S] cluster</name>
        <dbReference type="ChEBI" id="CHEBI:49883"/>
    </cofactor>
</comment>
<dbReference type="PROSITE" id="PS51918">
    <property type="entry name" value="RADICAL_SAM"/>
    <property type="match status" value="1"/>
</dbReference>
<dbReference type="InterPro" id="IPR034466">
    <property type="entry name" value="Methyltransferase_Class_B"/>
</dbReference>
<dbReference type="SUPFAM" id="SSF102114">
    <property type="entry name" value="Radical SAM enzymes"/>
    <property type="match status" value="1"/>
</dbReference>
<dbReference type="Proteomes" id="UP000587760">
    <property type="component" value="Unassembled WGS sequence"/>
</dbReference>
<organism evidence="8 9">
    <name type="scientific">Spirochaeta isovalerica</name>
    <dbReference type="NCBI Taxonomy" id="150"/>
    <lineage>
        <taxon>Bacteria</taxon>
        <taxon>Pseudomonadati</taxon>
        <taxon>Spirochaetota</taxon>
        <taxon>Spirochaetia</taxon>
        <taxon>Spirochaetales</taxon>
        <taxon>Spirochaetaceae</taxon>
        <taxon>Spirochaeta</taxon>
    </lineage>
</organism>
<proteinExistence type="predicted"/>
<dbReference type="GO" id="GO:0046872">
    <property type="term" value="F:metal ion binding"/>
    <property type="evidence" value="ECO:0007669"/>
    <property type="project" value="UniProtKB-KW"/>
</dbReference>
<evidence type="ECO:0000313" key="8">
    <source>
        <dbReference type="EMBL" id="MBB6478827.1"/>
    </source>
</evidence>
<dbReference type="CDD" id="cd01335">
    <property type="entry name" value="Radical_SAM"/>
    <property type="match status" value="1"/>
</dbReference>
<evidence type="ECO:0000259" key="6">
    <source>
        <dbReference type="PROSITE" id="PS51332"/>
    </source>
</evidence>
<dbReference type="SMART" id="SM00729">
    <property type="entry name" value="Elp3"/>
    <property type="match status" value="1"/>
</dbReference>
<dbReference type="PANTHER" id="PTHR43409">
    <property type="entry name" value="ANAEROBIC MAGNESIUM-PROTOPORPHYRIN IX MONOMETHYL ESTER CYCLASE-RELATED"/>
    <property type="match status" value="1"/>
</dbReference>
<dbReference type="GO" id="GO:0051539">
    <property type="term" value="F:4 iron, 4 sulfur cluster binding"/>
    <property type="evidence" value="ECO:0007669"/>
    <property type="project" value="UniProtKB-KW"/>
</dbReference>
<evidence type="ECO:0000256" key="5">
    <source>
        <dbReference type="ARBA" id="ARBA00023014"/>
    </source>
</evidence>
<reference evidence="8 9" key="1">
    <citation type="submission" date="2020-08" db="EMBL/GenBank/DDBJ databases">
        <title>Genomic Encyclopedia of Type Strains, Phase IV (KMG-IV): sequencing the most valuable type-strain genomes for metagenomic binning, comparative biology and taxonomic classification.</title>
        <authorList>
            <person name="Goeker M."/>
        </authorList>
    </citation>
    <scope>NUCLEOTIDE SEQUENCE [LARGE SCALE GENOMIC DNA]</scope>
    <source>
        <strain evidence="8 9">DSM 2461</strain>
    </source>
</reference>
<dbReference type="AlphaFoldDB" id="A0A841R6L5"/>
<dbReference type="Pfam" id="PF04055">
    <property type="entry name" value="Radical_SAM"/>
    <property type="match status" value="1"/>
</dbReference>
<dbReference type="RefSeq" id="WP_184743131.1">
    <property type="nucleotide sequence ID" value="NZ_JACHGJ010000001.1"/>
</dbReference>
<dbReference type="InterPro" id="IPR007197">
    <property type="entry name" value="rSAM"/>
</dbReference>
<evidence type="ECO:0000256" key="4">
    <source>
        <dbReference type="ARBA" id="ARBA00023004"/>
    </source>
</evidence>
<dbReference type="SFLD" id="SFLDS00029">
    <property type="entry name" value="Radical_SAM"/>
    <property type="match status" value="1"/>
</dbReference>
<dbReference type="EMBL" id="JACHGJ010000001">
    <property type="protein sequence ID" value="MBB6478827.1"/>
    <property type="molecule type" value="Genomic_DNA"/>
</dbReference>
<protein>
    <submittedName>
        <fullName evidence="8">Methylmalonyl-CoA mutase cobalamin-binding subunit</fullName>
    </submittedName>
</protein>
<dbReference type="InterPro" id="IPR025288">
    <property type="entry name" value="DUF4080"/>
</dbReference>
<dbReference type="GO" id="GO:0003824">
    <property type="term" value="F:catalytic activity"/>
    <property type="evidence" value="ECO:0007669"/>
    <property type="project" value="InterPro"/>
</dbReference>
<evidence type="ECO:0000313" key="9">
    <source>
        <dbReference type="Proteomes" id="UP000587760"/>
    </source>
</evidence>
<evidence type="ECO:0000256" key="2">
    <source>
        <dbReference type="ARBA" id="ARBA00022691"/>
    </source>
</evidence>
<evidence type="ECO:0000259" key="7">
    <source>
        <dbReference type="PROSITE" id="PS51918"/>
    </source>
</evidence>
<dbReference type="Pfam" id="PF02310">
    <property type="entry name" value="B12-binding"/>
    <property type="match status" value="1"/>
</dbReference>
<sequence length="597" mass="67816">MKRHRTLLISCFIEDSPQAMPLATSILKSYACSIADIDIELVNFTINSDPANTADILLNKNPDSIGFSLYLWNSAFFEKVAEIIREMNSSIILYAGGAEVTASSERLQNTGLFDHLIPGEGEMPFKLLMESLMKNKNTEAILTRQHETDINLIPSPYLSGTLNPSEYDGLLWELSRGCPFNCSFCCESRGISGVRYYDSDRIRDELRLFEEKGVEQIWVLDPTFNVKKDRALTILNMIEEIAPQIHFTFEVRAELLDEEIAEAFSRIHCSLQIGLQSSSDDVLKKLNRTIKADEFIEKIALLNKYGVVFGLDLIYGLPGDSISGFKQSLDFAVELIPNHLDIFRLSVFPGTELYDEADSLGLIFNEKPPYEVLRSRSFSENELNSAENLSIATDLFYNSGKAAPWLMPLLDSLDKKPNEFFQLFADFIAGLKVSSENIAEIQSDFLIKLLSHDEDDDVLAVTLDLLNFHHLFNNSLYGNIEYRNSQISDFPDSHIFVKNSVLQWGVFSYDVTLYYELGMFDLKWFIGEFERDVSYGLVFNIHGEIQVMAVDKIYFQFLQSIDGKRTFAEILKLINTKADELSEFISFLAENELIGSL</sequence>
<keyword evidence="5" id="KW-0411">Iron-sulfur</keyword>
<dbReference type="Gene3D" id="3.40.50.280">
    <property type="entry name" value="Cobalamin-binding domain"/>
    <property type="match status" value="1"/>
</dbReference>
<dbReference type="GO" id="GO:0031419">
    <property type="term" value="F:cobalamin binding"/>
    <property type="evidence" value="ECO:0007669"/>
    <property type="project" value="InterPro"/>
</dbReference>
<dbReference type="InterPro" id="IPR023404">
    <property type="entry name" value="rSAM_horseshoe"/>
</dbReference>
<keyword evidence="9" id="KW-1185">Reference proteome</keyword>
<dbReference type="InterPro" id="IPR006638">
    <property type="entry name" value="Elp3/MiaA/NifB-like_rSAM"/>
</dbReference>
<dbReference type="PROSITE" id="PS51332">
    <property type="entry name" value="B12_BINDING"/>
    <property type="match status" value="1"/>
</dbReference>
<gene>
    <name evidence="8" type="ORF">HNR50_000460</name>
</gene>
<feature type="domain" description="B12-binding" evidence="6">
    <location>
        <begin position="4"/>
        <end position="139"/>
    </location>
</feature>
<dbReference type="GO" id="GO:0005829">
    <property type="term" value="C:cytosol"/>
    <property type="evidence" value="ECO:0007669"/>
    <property type="project" value="TreeGrafter"/>
</dbReference>
<dbReference type="InterPro" id="IPR036724">
    <property type="entry name" value="Cobalamin-bd_sf"/>
</dbReference>
<dbReference type="SFLD" id="SFLDG01082">
    <property type="entry name" value="B12-binding_domain_containing"/>
    <property type="match status" value="1"/>
</dbReference>
<keyword evidence="4" id="KW-0408">Iron</keyword>
<dbReference type="InterPro" id="IPR006158">
    <property type="entry name" value="Cobalamin-bd"/>
</dbReference>